<dbReference type="Gene3D" id="3.40.30.10">
    <property type="entry name" value="Glutaredoxin"/>
    <property type="match status" value="1"/>
</dbReference>
<comment type="similarity">
    <text evidence="1">Belongs to the glutathione peroxidase family.</text>
</comment>
<dbReference type="AlphaFoldDB" id="A0AAN9A3I8"/>
<dbReference type="GO" id="GO:0006979">
    <property type="term" value="P:response to oxidative stress"/>
    <property type="evidence" value="ECO:0007669"/>
    <property type="project" value="InterPro"/>
</dbReference>
<evidence type="ECO:0000256" key="2">
    <source>
        <dbReference type="ARBA" id="ARBA00022559"/>
    </source>
</evidence>
<feature type="chain" id="PRO_5043004777" description="Glutathione peroxidase" evidence="4">
    <location>
        <begin position="21"/>
        <end position="67"/>
    </location>
</feature>
<dbReference type="GO" id="GO:0004601">
    <property type="term" value="F:peroxidase activity"/>
    <property type="evidence" value="ECO:0007669"/>
    <property type="project" value="UniProtKB-KW"/>
</dbReference>
<dbReference type="PROSITE" id="PS51355">
    <property type="entry name" value="GLUTATHIONE_PEROXID_3"/>
    <property type="match status" value="1"/>
</dbReference>
<organism evidence="5 6">
    <name type="scientific">Halocaridina rubra</name>
    <name type="common">Hawaiian red shrimp</name>
    <dbReference type="NCBI Taxonomy" id="373956"/>
    <lineage>
        <taxon>Eukaryota</taxon>
        <taxon>Metazoa</taxon>
        <taxon>Ecdysozoa</taxon>
        <taxon>Arthropoda</taxon>
        <taxon>Crustacea</taxon>
        <taxon>Multicrustacea</taxon>
        <taxon>Malacostraca</taxon>
        <taxon>Eumalacostraca</taxon>
        <taxon>Eucarida</taxon>
        <taxon>Decapoda</taxon>
        <taxon>Pleocyemata</taxon>
        <taxon>Caridea</taxon>
        <taxon>Atyoidea</taxon>
        <taxon>Atyidae</taxon>
        <taxon>Halocaridina</taxon>
    </lineage>
</organism>
<feature type="signal peptide" evidence="4">
    <location>
        <begin position="1"/>
        <end position="20"/>
    </location>
</feature>
<dbReference type="InterPro" id="IPR036249">
    <property type="entry name" value="Thioredoxin-like_sf"/>
</dbReference>
<keyword evidence="6" id="KW-1185">Reference proteome</keyword>
<gene>
    <name evidence="5" type="ORF">SK128_020146</name>
</gene>
<proteinExistence type="inferred from homology"/>
<dbReference type="Proteomes" id="UP001381693">
    <property type="component" value="Unassembled WGS sequence"/>
</dbReference>
<keyword evidence="3" id="KW-0560">Oxidoreductase</keyword>
<evidence type="ECO:0000313" key="5">
    <source>
        <dbReference type="EMBL" id="KAK7072894.1"/>
    </source>
</evidence>
<reference evidence="5 6" key="1">
    <citation type="submission" date="2023-11" db="EMBL/GenBank/DDBJ databases">
        <title>Halocaridina rubra genome assembly.</title>
        <authorList>
            <person name="Smith C."/>
        </authorList>
    </citation>
    <scope>NUCLEOTIDE SEQUENCE [LARGE SCALE GENOMIC DNA]</scope>
    <source>
        <strain evidence="5">EP-1</strain>
        <tissue evidence="5">Whole</tissue>
    </source>
</reference>
<protein>
    <recommendedName>
        <fullName evidence="7">Glutathione peroxidase</fullName>
    </recommendedName>
</protein>
<dbReference type="SUPFAM" id="SSF52833">
    <property type="entry name" value="Thioredoxin-like"/>
    <property type="match status" value="1"/>
</dbReference>
<evidence type="ECO:0000256" key="4">
    <source>
        <dbReference type="SAM" id="SignalP"/>
    </source>
</evidence>
<sequence length="67" mass="7230">MARLLPFLVGAATLVTPSLGVITDRQLCGPVTGDFYQFSANTLNGSTPISFEDYRGKVVLVYNVATY</sequence>
<keyword evidence="2" id="KW-0575">Peroxidase</keyword>
<dbReference type="InterPro" id="IPR000889">
    <property type="entry name" value="Glutathione_peroxidase"/>
</dbReference>
<comment type="caution">
    <text evidence="5">The sequence shown here is derived from an EMBL/GenBank/DDBJ whole genome shotgun (WGS) entry which is preliminary data.</text>
</comment>
<name>A0AAN9A3I8_HALRR</name>
<accession>A0AAN9A3I8</accession>
<evidence type="ECO:0008006" key="7">
    <source>
        <dbReference type="Google" id="ProtNLM"/>
    </source>
</evidence>
<dbReference type="EMBL" id="JAXCGZ010013310">
    <property type="protein sequence ID" value="KAK7072894.1"/>
    <property type="molecule type" value="Genomic_DNA"/>
</dbReference>
<evidence type="ECO:0000256" key="3">
    <source>
        <dbReference type="ARBA" id="ARBA00023002"/>
    </source>
</evidence>
<evidence type="ECO:0000256" key="1">
    <source>
        <dbReference type="ARBA" id="ARBA00006926"/>
    </source>
</evidence>
<keyword evidence="4" id="KW-0732">Signal</keyword>
<evidence type="ECO:0000313" key="6">
    <source>
        <dbReference type="Proteomes" id="UP001381693"/>
    </source>
</evidence>